<feature type="transmembrane region" description="Helical" evidence="12">
    <location>
        <begin position="7"/>
        <end position="28"/>
    </location>
</feature>
<feature type="domain" description="Cytochrome c" evidence="13">
    <location>
        <begin position="46"/>
        <end position="149"/>
    </location>
</feature>
<evidence type="ECO:0000256" key="1">
    <source>
        <dbReference type="ARBA" id="ARBA00004236"/>
    </source>
</evidence>
<organism evidence="14 15">
    <name type="scientific">Rhizobium etli</name>
    <dbReference type="NCBI Taxonomy" id="29449"/>
    <lineage>
        <taxon>Bacteria</taxon>
        <taxon>Pseudomonadati</taxon>
        <taxon>Pseudomonadota</taxon>
        <taxon>Alphaproteobacteria</taxon>
        <taxon>Hyphomicrobiales</taxon>
        <taxon>Rhizobiaceae</taxon>
        <taxon>Rhizobium/Agrobacterium group</taxon>
        <taxon>Rhizobium</taxon>
    </lineage>
</organism>
<proteinExistence type="predicted"/>
<keyword evidence="8 12" id="KW-0472">Membrane</keyword>
<evidence type="ECO:0000256" key="3">
    <source>
        <dbReference type="ARBA" id="ARBA00022617"/>
    </source>
</evidence>
<dbReference type="InterPro" id="IPR009056">
    <property type="entry name" value="Cyt_c-like_dom"/>
</dbReference>
<dbReference type="Pfam" id="PF00034">
    <property type="entry name" value="Cytochrom_C"/>
    <property type="match status" value="2"/>
</dbReference>
<evidence type="ECO:0000256" key="6">
    <source>
        <dbReference type="ARBA" id="ARBA00022737"/>
    </source>
</evidence>
<dbReference type="GO" id="GO:0020037">
    <property type="term" value="F:heme binding"/>
    <property type="evidence" value="ECO:0007669"/>
    <property type="project" value="InterPro"/>
</dbReference>
<evidence type="ECO:0000256" key="10">
    <source>
        <dbReference type="PIRSR" id="PIRSR000018-51"/>
    </source>
</evidence>
<dbReference type="Gene3D" id="1.10.760.10">
    <property type="entry name" value="Cytochrome c-like domain"/>
    <property type="match status" value="2"/>
</dbReference>
<dbReference type="AlphaFoldDB" id="A0AAN1ENS2"/>
<evidence type="ECO:0000256" key="11">
    <source>
        <dbReference type="SAM" id="MobiDB-lite"/>
    </source>
</evidence>
<keyword evidence="14" id="KW-0614">Plasmid</keyword>
<comment type="subcellular location">
    <subcellularLocation>
        <location evidence="1">Cell membrane</location>
    </subcellularLocation>
</comment>
<dbReference type="GO" id="GO:0016614">
    <property type="term" value="F:oxidoreductase activity, acting on CH-OH group of donors"/>
    <property type="evidence" value="ECO:0007669"/>
    <property type="project" value="InterPro"/>
</dbReference>
<evidence type="ECO:0000313" key="15">
    <source>
        <dbReference type="Proteomes" id="UP000194159"/>
    </source>
</evidence>
<dbReference type="PANTHER" id="PTHR35008">
    <property type="entry name" value="BLL4482 PROTEIN-RELATED"/>
    <property type="match status" value="1"/>
</dbReference>
<evidence type="ECO:0000256" key="8">
    <source>
        <dbReference type="ARBA" id="ARBA00023136"/>
    </source>
</evidence>
<evidence type="ECO:0000256" key="4">
    <source>
        <dbReference type="ARBA" id="ARBA00022723"/>
    </source>
</evidence>
<evidence type="ECO:0000256" key="2">
    <source>
        <dbReference type="ARBA" id="ARBA00022475"/>
    </source>
</evidence>
<dbReference type="PANTHER" id="PTHR35008:SF8">
    <property type="entry name" value="ALCOHOL DEHYDROGENASE CYTOCHROME C SUBUNIT"/>
    <property type="match status" value="1"/>
</dbReference>
<dbReference type="GO" id="GO:0009055">
    <property type="term" value="F:electron transfer activity"/>
    <property type="evidence" value="ECO:0007669"/>
    <property type="project" value="InterPro"/>
</dbReference>
<dbReference type="PIRSF" id="PIRSF000018">
    <property type="entry name" value="Mb_ADH_cyt_c"/>
    <property type="match status" value="1"/>
</dbReference>
<dbReference type="InterPro" id="IPR051459">
    <property type="entry name" value="Cytochrome_c-type_DH"/>
</dbReference>
<keyword evidence="6" id="KW-0677">Repeat</keyword>
<feature type="domain" description="Cytochrome c" evidence="13">
    <location>
        <begin position="326"/>
        <end position="413"/>
    </location>
</feature>
<keyword evidence="7 10" id="KW-0408">Iron</keyword>
<dbReference type="SUPFAM" id="SSF46626">
    <property type="entry name" value="Cytochrome c"/>
    <property type="match status" value="3"/>
</dbReference>
<feature type="binding site" description="axial binding residue" evidence="10">
    <location>
        <position position="64"/>
    </location>
    <ligand>
        <name>heme c</name>
        <dbReference type="ChEBI" id="CHEBI:61717"/>
        <label>1</label>
    </ligand>
    <ligandPart>
        <name>Fe</name>
        <dbReference type="ChEBI" id="CHEBI:18248"/>
    </ligandPart>
</feature>
<evidence type="ECO:0000313" key="14">
    <source>
        <dbReference type="EMBL" id="ARQ14350.1"/>
    </source>
</evidence>
<evidence type="ECO:0000256" key="5">
    <source>
        <dbReference type="ARBA" id="ARBA00022729"/>
    </source>
</evidence>
<feature type="binding site" description="covalent" evidence="9">
    <location>
        <position position="342"/>
    </location>
    <ligand>
        <name>heme c</name>
        <dbReference type="ChEBI" id="CHEBI:61717"/>
        <label>3</label>
    </ligand>
</feature>
<sequence>MTIRNNFSFVAAAAIVLCLIGAGLFFFIPHRLDQVVATAKQPVGDALIARGEYLATAADCAACHTTKGGKPFAGGLAFKLPFGTIYSSNITPDSQHGIGGWSESEFVRAVKSGVGKHGEDLYPAFPYTSYALLSDDDVLAIFAYLKTLAPAASQAQQSDLAFPFDQRWLMRGWKLLFMPRNEHRRDPTRSEEWNRGAYLAEALAHCGECHTPRGLMFERKQSQALSGGIVEGWRAWNITSDRENGVGAWSDEELASYLSTGHAQGRGSASGGMREAVDLSLSKLPSDDIRAMITYLRTVPPVAGEPELRKSSNPKEKPVRLQSSDAGVDLGRRIFAGACASCHGWEAKGQANPRAAIAGAHAFSDPDAANIIRVVLEGSSDGSNTPGSTMPAFKAMYSDEEVAALANFMVSRFGGKQPTATADDVRTARQR</sequence>
<keyword evidence="4 10" id="KW-0479">Metal-binding</keyword>
<feature type="region of interest" description="Disordered" evidence="11">
    <location>
        <begin position="304"/>
        <end position="323"/>
    </location>
</feature>
<keyword evidence="12" id="KW-1133">Transmembrane helix</keyword>
<dbReference type="EMBL" id="CP020911">
    <property type="protein sequence ID" value="ARQ14350.1"/>
    <property type="molecule type" value="Genomic_DNA"/>
</dbReference>
<dbReference type="GO" id="GO:0005506">
    <property type="term" value="F:iron ion binding"/>
    <property type="evidence" value="ECO:0007669"/>
    <property type="project" value="InterPro"/>
</dbReference>
<feature type="binding site" description="covalent" evidence="9">
    <location>
        <position position="63"/>
    </location>
    <ligand>
        <name>heme c</name>
        <dbReference type="ChEBI" id="CHEBI:61717"/>
        <label>1</label>
    </ligand>
</feature>
<feature type="domain" description="Cytochrome c" evidence="13">
    <location>
        <begin position="191"/>
        <end position="300"/>
    </location>
</feature>
<feature type="binding site" description="covalent" evidence="9">
    <location>
        <position position="209"/>
    </location>
    <ligand>
        <name>heme c</name>
        <dbReference type="ChEBI" id="CHEBI:61717"/>
        <label>2</label>
    </ligand>
</feature>
<keyword evidence="5" id="KW-0732">Signal</keyword>
<gene>
    <name evidence="14" type="ORF">NXC12_PE00757</name>
</gene>
<keyword evidence="2" id="KW-1003">Cell membrane</keyword>
<dbReference type="RefSeq" id="WP_020919291.1">
    <property type="nucleotide sequence ID" value="NZ_CP020911.1"/>
</dbReference>
<evidence type="ECO:0000259" key="13">
    <source>
        <dbReference type="PROSITE" id="PS51007"/>
    </source>
</evidence>
<keyword evidence="12" id="KW-0812">Transmembrane</keyword>
<dbReference type="PROSITE" id="PS51007">
    <property type="entry name" value="CYTC"/>
    <property type="match status" value="3"/>
</dbReference>
<feature type="compositionally biased region" description="Basic and acidic residues" evidence="11">
    <location>
        <begin position="306"/>
        <end position="319"/>
    </location>
</feature>
<keyword evidence="3 9" id="KW-0349">Heme</keyword>
<evidence type="ECO:0000256" key="7">
    <source>
        <dbReference type="ARBA" id="ARBA00023004"/>
    </source>
</evidence>
<geneLocation type="plasmid" evidence="15">
    <name>pretnxc12e</name>
</geneLocation>
<reference evidence="14 15" key="1">
    <citation type="submission" date="2017-04" db="EMBL/GenBank/DDBJ databases">
        <title>Complete genome sequences of Rhizobium genomic linages associated to common bean (phaseolus vulgaris).</title>
        <authorList>
            <person name="Santamaria R.I."/>
            <person name="Bustos P."/>
            <person name="Perez-Carrascal O."/>
            <person name="Martinez-Flores I."/>
            <person name="Juarez S."/>
            <person name="Lozano L."/>
            <person name="Miranda F."/>
            <person name="Vinuesa P."/>
            <person name="Martinez-Romero E."/>
            <person name="Cevallos M.A."/>
            <person name="Romero D."/>
            <person name="Davila G."/>
            <person name="Gonzalez V."/>
        </authorList>
    </citation>
    <scope>NUCLEOTIDE SEQUENCE [LARGE SCALE GENOMIC DNA]</scope>
    <source>
        <strain evidence="14 15">NXC12</strain>
        <plasmid evidence="15">pretnxc12e</plasmid>
    </source>
</reference>
<evidence type="ECO:0000256" key="9">
    <source>
        <dbReference type="PIRSR" id="PIRSR000018-50"/>
    </source>
</evidence>
<dbReference type="InterPro" id="IPR036909">
    <property type="entry name" value="Cyt_c-like_dom_sf"/>
</dbReference>
<feature type="binding site" description="axial binding residue" evidence="10">
    <location>
        <position position="343"/>
    </location>
    <ligand>
        <name>heme c</name>
        <dbReference type="ChEBI" id="CHEBI:61717"/>
        <label>3</label>
    </ligand>
    <ligandPart>
        <name>Fe</name>
        <dbReference type="ChEBI" id="CHEBI:18248"/>
    </ligandPart>
</feature>
<dbReference type="Proteomes" id="UP000194159">
    <property type="component" value="Plasmid pRetNXC12e"/>
</dbReference>
<feature type="binding site" description="covalent" evidence="9">
    <location>
        <position position="60"/>
    </location>
    <ligand>
        <name>heme c</name>
        <dbReference type="ChEBI" id="CHEBI:61717"/>
        <label>1</label>
    </ligand>
</feature>
<protein>
    <submittedName>
        <fullName evidence="14">Cytochrome-c domain-containing protein</fullName>
    </submittedName>
</protein>
<feature type="binding site" description="covalent" evidence="9">
    <location>
        <position position="339"/>
    </location>
    <ligand>
        <name>heme c</name>
        <dbReference type="ChEBI" id="CHEBI:61717"/>
        <label>3</label>
    </ligand>
</feature>
<dbReference type="InterPro" id="IPR014353">
    <property type="entry name" value="Membr-bd_ADH_cyt_c"/>
</dbReference>
<name>A0AAN1ENS2_RHIET</name>
<evidence type="ECO:0000256" key="12">
    <source>
        <dbReference type="SAM" id="Phobius"/>
    </source>
</evidence>
<accession>A0AAN1ENS2</accession>
<feature type="binding site" description="axial binding residue" evidence="10">
    <location>
        <position position="210"/>
    </location>
    <ligand>
        <name>heme c</name>
        <dbReference type="ChEBI" id="CHEBI:61717"/>
        <label>2</label>
    </ligand>
    <ligandPart>
        <name>Fe</name>
        <dbReference type="ChEBI" id="CHEBI:18248"/>
    </ligandPart>
</feature>
<feature type="binding site" description="covalent" evidence="9">
    <location>
        <position position="206"/>
    </location>
    <ligand>
        <name>heme c</name>
        <dbReference type="ChEBI" id="CHEBI:61717"/>
        <label>2</label>
    </ligand>
</feature>
<dbReference type="GO" id="GO:0005886">
    <property type="term" value="C:plasma membrane"/>
    <property type="evidence" value="ECO:0007669"/>
    <property type="project" value="UniProtKB-SubCell"/>
</dbReference>
<comment type="cofactor">
    <cofactor evidence="9">
        <name>heme c</name>
        <dbReference type="ChEBI" id="CHEBI:61717"/>
    </cofactor>
    <text evidence="9">Binds 3 heme c groups covalently per subunit.</text>
</comment>